<proteinExistence type="inferred from homology"/>
<dbReference type="PANTHER" id="PTHR19229">
    <property type="entry name" value="ATP-BINDING CASSETTE TRANSPORTER SUBFAMILY A ABCA"/>
    <property type="match status" value="1"/>
</dbReference>
<evidence type="ECO:0000256" key="5">
    <source>
        <dbReference type="ARBA" id="ARBA00022737"/>
    </source>
</evidence>
<dbReference type="SUPFAM" id="SSF52540">
    <property type="entry name" value="P-loop containing nucleoside triphosphate hydrolases"/>
    <property type="match status" value="2"/>
</dbReference>
<keyword evidence="7" id="KW-0067">ATP-binding</keyword>
<evidence type="ECO:0000256" key="9">
    <source>
        <dbReference type="ARBA" id="ARBA00022989"/>
    </source>
</evidence>
<evidence type="ECO:0000256" key="1">
    <source>
        <dbReference type="ARBA" id="ARBA00004141"/>
    </source>
</evidence>
<feature type="transmembrane region" description="Helical" evidence="12">
    <location>
        <begin position="215"/>
        <end position="234"/>
    </location>
</feature>
<dbReference type="GO" id="GO:0140359">
    <property type="term" value="F:ABC-type transporter activity"/>
    <property type="evidence" value="ECO:0007669"/>
    <property type="project" value="InterPro"/>
</dbReference>
<keyword evidence="5" id="KW-0677">Repeat</keyword>
<feature type="transmembrane region" description="Helical" evidence="12">
    <location>
        <begin position="160"/>
        <end position="179"/>
    </location>
</feature>
<keyword evidence="10 12" id="KW-0472">Membrane</keyword>
<evidence type="ECO:0000256" key="4">
    <source>
        <dbReference type="ARBA" id="ARBA00022692"/>
    </source>
</evidence>
<feature type="transmembrane region" description="Helical" evidence="12">
    <location>
        <begin position="386"/>
        <end position="409"/>
    </location>
</feature>
<keyword evidence="8" id="KW-1278">Translocase</keyword>
<comment type="similarity">
    <text evidence="2">Belongs to the ABC transporter superfamily. ABCA family.</text>
</comment>
<evidence type="ECO:0000256" key="10">
    <source>
        <dbReference type="ARBA" id="ARBA00023136"/>
    </source>
</evidence>
<keyword evidence="6" id="KW-0547">Nucleotide-binding</keyword>
<dbReference type="FunFam" id="3.40.50.300:FF:000436">
    <property type="entry name" value="ATP binding cassette subfamily A member 9"/>
    <property type="match status" value="1"/>
</dbReference>
<feature type="transmembrane region" description="Helical" evidence="12">
    <location>
        <begin position="322"/>
        <end position="340"/>
    </location>
</feature>
<keyword evidence="4 12" id="KW-0812">Transmembrane</keyword>
<comment type="subcellular location">
    <subcellularLocation>
        <location evidence="1">Membrane</location>
        <topology evidence="1">Multi-pass membrane protein</topology>
    </subcellularLocation>
</comment>
<dbReference type="GO" id="GO:0005319">
    <property type="term" value="F:lipid transporter activity"/>
    <property type="evidence" value="ECO:0007669"/>
    <property type="project" value="TreeGrafter"/>
</dbReference>
<keyword evidence="9 12" id="KW-1133">Transmembrane helix</keyword>
<feature type="transmembrane region" description="Helical" evidence="12">
    <location>
        <begin position="284"/>
        <end position="310"/>
    </location>
</feature>
<feature type="transmembrane region" description="Helical" evidence="12">
    <location>
        <begin position="839"/>
        <end position="863"/>
    </location>
</feature>
<evidence type="ECO:0000256" key="6">
    <source>
        <dbReference type="ARBA" id="ARBA00022741"/>
    </source>
</evidence>
<dbReference type="Gene3D" id="3.40.50.300">
    <property type="entry name" value="P-loop containing nucleotide triphosphate hydrolases"/>
    <property type="match status" value="2"/>
</dbReference>
<feature type="domain" description="ABC transporter" evidence="13">
    <location>
        <begin position="1234"/>
        <end position="1454"/>
    </location>
</feature>
<evidence type="ECO:0000313" key="14">
    <source>
        <dbReference type="Ensembl" id="ENSUMAP00000010216"/>
    </source>
</evidence>
<sequence>MHMKQKSVYQQTQALLCKNFLQKWRMKRESLLEWALPILLGLYMGLFSHFRENMYFPGLPPQDLGRADNVNNSLALVYTPISDLTQQIMNKTTFALLKGRRIIGVPNQKSMDKILLDNITGIAGIVFNDTFSYKLKFFPGYYIPFLKEDLFAGDFPCKNIVAFFIGFVALQAAINAAIIQIATNHSVVEELMSLTAVNMKTLPFIYKGVLQKELFIFYCLLYFFPFIYFVSLNVTKERKKCKEFMKMMGLQESAFWLSCGLIYAGFTFIISMMITVIITSTQIIVMTGFTVIFTLFFLYGLSLITLTFLMSVLLKKTLLTNLALFLLDAFCGGVGFAVYYRQLPSSLEWIFSICSPFAFTAGMSKIIYLDNTMNGIIFPDPSGDSYVMIATFSILAFDALFYLALALYFDKILPYERHYSPLFFLNSSCFQHQRTNNKVIEKEIDPEHPSEDYFEPVAPEFQGKEAIRIRNVQKEYTGKSGKMEALKDLLFDIYEGQITAVLGHSGAGKSSLLNILNGSSVPTEGSVTIYNKNLSEMQDLEEIKRITGVCPQFNVQFEVLTVKENLRLFAKIKGIQPQEVEQEVQRILLELDIQNIQDNLAKHLSEGQKRKLTFGIAILGDPQILLLDEPTAGLDPFSRHRVWSFLKERKAGRVILLSTNLMDEADILADRKVIMSNGRLKCAGSSVFLKRKWGLGYHLSLYRNEVCDPEKITSFINHYIPDAKLKTENKEKLVYTLPMERTNKFPDLFSDLDKCSGQGVTSYDISMSTLNDVFMKLEGKSTMEQAEIRDTESLHEIEPACSSFPEMQKAVSDMGLWKMQVCTIARLRFLKLKRGRRELLILLLVFGIAIFPLIVEKILYALLIQKSDWEFKTELYFLSPGQPPEDPRTSLLVVNNTESNIEDFIQSVKHQNILLEVDDFANRNGTDDLSYNGAIIVSGKQKDYRFSVACNTLRLHCFPILVNIISNGLLRMFNGTQNIRIERSPYPFVTSMFLFWIVCSFSPYISMGSISDYKKRTKSQLWISGLFPSAYWCGQALVDISFFIFLLLSMYLIFYIANITEINITSRIVFGLVSNTLCRQSSLVFLTYVISFIFRKWKKNSGLWSFCFYIVRRTSKNDHIMELLWGLKQTMHAKFLMPGVGVIFVNLCLYITALIFVFILRCMETKCGKKIMRKDPVFRISPQCRGSRPNPEETVDEDEDVKAERQRAATALSTSHADEKPVIIASCLHKVYAGQKKSCFSKRKKKIATKNISFCVKKGEILGLLGPNGAGKSSSIRMISGITKPTAGEGDNTVNFPGYCPQENVLWPILTVREHLEVFAAIKGLRKEDATIAISRLVDTFKLHKQLNVRVQKLPEGATRKLCFVLSILGNSPVLLLDEPSTGMDPAGQQQMWQMIQASIKNTEKGVLLTTHYLAEAEAVCDRIAIMVSGRLRCIGSIQHLKNKLGKDYILELRVKEASQVTWVHAEILKLFPQAAQQERYSTFLVYKLPLADVYPLSQTFRKLEAGKSYHCTIRLL</sequence>
<feature type="region of interest" description="Disordered" evidence="11">
    <location>
        <begin position="1183"/>
        <end position="1202"/>
    </location>
</feature>
<feature type="transmembrane region" description="Helical" evidence="12">
    <location>
        <begin position="1135"/>
        <end position="1160"/>
    </location>
</feature>
<evidence type="ECO:0000256" key="7">
    <source>
        <dbReference type="ARBA" id="ARBA00022840"/>
    </source>
</evidence>
<dbReference type="InterPro" id="IPR026082">
    <property type="entry name" value="ABCA"/>
</dbReference>
<dbReference type="CDD" id="cd03263">
    <property type="entry name" value="ABC_subfamily_A"/>
    <property type="match status" value="2"/>
</dbReference>
<evidence type="ECO:0000256" key="11">
    <source>
        <dbReference type="SAM" id="MobiDB-lite"/>
    </source>
</evidence>
<evidence type="ECO:0000259" key="13">
    <source>
        <dbReference type="PROSITE" id="PS50893"/>
    </source>
</evidence>
<accession>A0A452TQ05</accession>
<protein>
    <submittedName>
        <fullName evidence="14">ATP binding cassette subfamily A member 6</fullName>
    </submittedName>
</protein>
<dbReference type="Pfam" id="PF00005">
    <property type="entry name" value="ABC_tran"/>
    <property type="match status" value="2"/>
</dbReference>
<feature type="transmembrane region" description="Helical" evidence="12">
    <location>
        <begin position="255"/>
        <end position="278"/>
    </location>
</feature>
<feature type="transmembrane region" description="Helical" evidence="12">
    <location>
        <begin position="953"/>
        <end position="973"/>
    </location>
</feature>
<dbReference type="Ensembl" id="ENSUMAT00000012194.1">
    <property type="protein sequence ID" value="ENSUMAP00000010216.1"/>
    <property type="gene ID" value="ENSUMAG00000006225.1"/>
</dbReference>
<dbReference type="InterPro" id="IPR003439">
    <property type="entry name" value="ABC_transporter-like_ATP-bd"/>
</dbReference>
<dbReference type="InterPro" id="IPR027417">
    <property type="entry name" value="P-loop_NTPase"/>
</dbReference>
<dbReference type="PANTHER" id="PTHR19229:SF13">
    <property type="entry name" value="ATP-BINDING CASSETTE SUB-FAMILY A MEMBER 6"/>
    <property type="match status" value="1"/>
</dbReference>
<feature type="transmembrane region" description="Helical" evidence="12">
    <location>
        <begin position="1069"/>
        <end position="1094"/>
    </location>
</feature>
<feature type="transmembrane region" description="Helical" evidence="12">
    <location>
        <begin position="985"/>
        <end position="1005"/>
    </location>
</feature>
<dbReference type="GO" id="GO:0005524">
    <property type="term" value="F:ATP binding"/>
    <property type="evidence" value="ECO:0007669"/>
    <property type="project" value="UniProtKB-KW"/>
</dbReference>
<dbReference type="InterPro" id="IPR013525">
    <property type="entry name" value="ABC2_TM"/>
</dbReference>
<gene>
    <name evidence="14" type="primary">ABCA6</name>
</gene>
<evidence type="ECO:0000256" key="3">
    <source>
        <dbReference type="ARBA" id="ARBA00022448"/>
    </source>
</evidence>
<dbReference type="InterPro" id="IPR003593">
    <property type="entry name" value="AAA+_ATPase"/>
</dbReference>
<dbReference type="GeneTree" id="ENSGT00940000162244"/>
<dbReference type="GO" id="GO:0005886">
    <property type="term" value="C:plasma membrane"/>
    <property type="evidence" value="ECO:0007669"/>
    <property type="project" value="UniProtKB-ARBA"/>
</dbReference>
<dbReference type="SMART" id="SM00382">
    <property type="entry name" value="AAA"/>
    <property type="match status" value="2"/>
</dbReference>
<evidence type="ECO:0000256" key="8">
    <source>
        <dbReference type="ARBA" id="ARBA00022967"/>
    </source>
</evidence>
<organism evidence="14">
    <name type="scientific">Ursus maritimus</name>
    <name type="common">Polar bear</name>
    <name type="synonym">Thalarctos maritimus</name>
    <dbReference type="NCBI Taxonomy" id="29073"/>
    <lineage>
        <taxon>Eukaryota</taxon>
        <taxon>Metazoa</taxon>
        <taxon>Chordata</taxon>
        <taxon>Craniata</taxon>
        <taxon>Vertebrata</taxon>
        <taxon>Euteleostomi</taxon>
        <taxon>Mammalia</taxon>
        <taxon>Eutheria</taxon>
        <taxon>Laurasiatheria</taxon>
        <taxon>Carnivora</taxon>
        <taxon>Caniformia</taxon>
        <taxon>Ursidae</taxon>
        <taxon>Ursus</taxon>
    </lineage>
</organism>
<name>A0A452TQ05_URSMA</name>
<evidence type="ECO:0000256" key="2">
    <source>
        <dbReference type="ARBA" id="ARBA00008869"/>
    </source>
</evidence>
<dbReference type="GO" id="GO:0016887">
    <property type="term" value="F:ATP hydrolysis activity"/>
    <property type="evidence" value="ECO:0007669"/>
    <property type="project" value="InterPro"/>
</dbReference>
<reference evidence="14" key="1">
    <citation type="submission" date="2019-03" db="UniProtKB">
        <authorList>
            <consortium name="Ensembl"/>
        </authorList>
    </citation>
    <scope>IDENTIFICATION</scope>
</reference>
<dbReference type="FunFam" id="3.40.50.300:FF:000335">
    <property type="entry name" value="ATP binding cassette subfamily A member 5"/>
    <property type="match status" value="1"/>
</dbReference>
<keyword evidence="3" id="KW-0813">Transport</keyword>
<dbReference type="Pfam" id="PF12698">
    <property type="entry name" value="ABC2_membrane_3"/>
    <property type="match status" value="1"/>
</dbReference>
<dbReference type="PROSITE" id="PS50893">
    <property type="entry name" value="ABC_TRANSPORTER_2"/>
    <property type="match status" value="2"/>
</dbReference>
<feature type="transmembrane region" description="Helical" evidence="12">
    <location>
        <begin position="1036"/>
        <end position="1057"/>
    </location>
</feature>
<feature type="domain" description="ABC transporter" evidence="13">
    <location>
        <begin position="467"/>
        <end position="702"/>
    </location>
</feature>
<evidence type="ECO:0000256" key="12">
    <source>
        <dbReference type="SAM" id="Phobius"/>
    </source>
</evidence>